<protein>
    <recommendedName>
        <fullName evidence="1">DUF7730 domain-containing protein</fullName>
    </recommendedName>
</protein>
<dbReference type="PANTHER" id="PTHR38790">
    <property type="entry name" value="2EXR DOMAIN-CONTAINING PROTEIN-RELATED"/>
    <property type="match status" value="1"/>
</dbReference>
<name>A0A9W9HS43_9EURO</name>
<proteinExistence type="predicted"/>
<dbReference type="Pfam" id="PF24864">
    <property type="entry name" value="DUF7730"/>
    <property type="match status" value="1"/>
</dbReference>
<gene>
    <name evidence="2" type="ORF">N7482_009854</name>
</gene>
<dbReference type="OrthoDB" id="515692at2759"/>
<organism evidence="2 3">
    <name type="scientific">Penicillium canariense</name>
    <dbReference type="NCBI Taxonomy" id="189055"/>
    <lineage>
        <taxon>Eukaryota</taxon>
        <taxon>Fungi</taxon>
        <taxon>Dikarya</taxon>
        <taxon>Ascomycota</taxon>
        <taxon>Pezizomycotina</taxon>
        <taxon>Eurotiomycetes</taxon>
        <taxon>Eurotiomycetidae</taxon>
        <taxon>Eurotiales</taxon>
        <taxon>Aspergillaceae</taxon>
        <taxon>Penicillium</taxon>
    </lineage>
</organism>
<dbReference type="RefSeq" id="XP_056539684.1">
    <property type="nucleotide sequence ID" value="XM_056691978.1"/>
</dbReference>
<reference evidence="2" key="1">
    <citation type="submission" date="2022-11" db="EMBL/GenBank/DDBJ databases">
        <authorList>
            <person name="Petersen C."/>
        </authorList>
    </citation>
    <scope>NUCLEOTIDE SEQUENCE</scope>
    <source>
        <strain evidence="2">IBT 26290</strain>
    </source>
</reference>
<keyword evidence="3" id="KW-1185">Reference proteome</keyword>
<dbReference type="GeneID" id="81431154"/>
<evidence type="ECO:0000259" key="1">
    <source>
        <dbReference type="Pfam" id="PF24864"/>
    </source>
</evidence>
<comment type="caution">
    <text evidence="2">The sequence shown here is derived from an EMBL/GenBank/DDBJ whole genome shotgun (WGS) entry which is preliminary data.</text>
</comment>
<accession>A0A9W9HS43</accession>
<sequence>MAPKFFDKLFKREHKRSDYRFRPREFWANAIGISDSTCEIQGDPFNGWKLPIPAPEQSALKSRARQHDGQQTSWFFRLPMEVRRMIYIELMGNRRVHIEHSWMYQSAFQPKSKRGGKRWIWWHGVCQNSDSFVCDTYGDRCWGRDDESYASYTEGLTRAPPGTKIQGVEWLSYEEALPVLYGTNVFVPREGIDSPFIMSRLIPPTCAQLIRSVDFTFVFCWDLDLTPGAKAWTTVYPALFDILEQYFSKVHSLRLTIKLPAWEKMKQTMSDSKLNKIVAPWETLARNRDWKRLEFCVPLDWRSVFTKRAETQSIWELTVTDWFDWDVRSAGRGCGM</sequence>
<dbReference type="AlphaFoldDB" id="A0A9W9HS43"/>
<dbReference type="InterPro" id="IPR056632">
    <property type="entry name" value="DUF7730"/>
</dbReference>
<reference evidence="2" key="2">
    <citation type="journal article" date="2023" name="IMA Fungus">
        <title>Comparative genomic study of the Penicillium genus elucidates a diverse pangenome and 15 lateral gene transfer events.</title>
        <authorList>
            <person name="Petersen C."/>
            <person name="Sorensen T."/>
            <person name="Nielsen M.R."/>
            <person name="Sondergaard T.E."/>
            <person name="Sorensen J.L."/>
            <person name="Fitzpatrick D.A."/>
            <person name="Frisvad J.C."/>
            <person name="Nielsen K.L."/>
        </authorList>
    </citation>
    <scope>NUCLEOTIDE SEQUENCE</scope>
    <source>
        <strain evidence="2">IBT 26290</strain>
    </source>
</reference>
<dbReference type="EMBL" id="JAPQKN010000007">
    <property type="protein sequence ID" value="KAJ5153376.1"/>
    <property type="molecule type" value="Genomic_DNA"/>
</dbReference>
<dbReference type="Proteomes" id="UP001149163">
    <property type="component" value="Unassembled WGS sequence"/>
</dbReference>
<evidence type="ECO:0000313" key="2">
    <source>
        <dbReference type="EMBL" id="KAJ5153376.1"/>
    </source>
</evidence>
<evidence type="ECO:0000313" key="3">
    <source>
        <dbReference type="Proteomes" id="UP001149163"/>
    </source>
</evidence>
<feature type="domain" description="DUF7730" evidence="1">
    <location>
        <begin position="70"/>
        <end position="219"/>
    </location>
</feature>